<keyword evidence="8" id="KW-0333">Golgi apparatus</keyword>
<dbReference type="SUPFAM" id="SSF53448">
    <property type="entry name" value="Nucleotide-diphospho-sugar transferases"/>
    <property type="match status" value="1"/>
</dbReference>
<dbReference type="InterPro" id="IPR029044">
    <property type="entry name" value="Nucleotide-diphossugar_trans"/>
</dbReference>
<dbReference type="InterPro" id="IPR039367">
    <property type="entry name" value="Och1-like"/>
</dbReference>
<protein>
    <submittedName>
        <fullName evidence="10">CIC11C00000003776</fullName>
    </submittedName>
</protein>
<dbReference type="InterPro" id="IPR007577">
    <property type="entry name" value="GlycoTrfase_DXD_sugar-bd_CS"/>
</dbReference>
<dbReference type="GO" id="GO:0000136">
    <property type="term" value="C:mannan polymerase complex"/>
    <property type="evidence" value="ECO:0007669"/>
    <property type="project" value="TreeGrafter"/>
</dbReference>
<comment type="similarity">
    <text evidence="2">Belongs to the glycosyltransferase 32 family.</text>
</comment>
<proteinExistence type="inferred from homology"/>
<reference evidence="10 11" key="1">
    <citation type="submission" date="2016-10" db="EMBL/GenBank/DDBJ databases">
        <authorList>
            <person name="de Groot N.N."/>
        </authorList>
    </citation>
    <scope>NUCLEOTIDE SEQUENCE [LARGE SCALE GENOMIC DNA]</scope>
    <source>
        <strain evidence="10 11">CBS 141442</strain>
    </source>
</reference>
<gene>
    <name evidence="10" type="ORF">SAMEA4029010_CIC11G00000003776</name>
</gene>
<dbReference type="FunFam" id="3.90.550.20:FF:000002">
    <property type="entry name" value="Initiation-specific alpha-1,6-mannosyltransferase"/>
    <property type="match status" value="1"/>
</dbReference>
<keyword evidence="5" id="KW-0812">Transmembrane</keyword>
<evidence type="ECO:0000256" key="1">
    <source>
        <dbReference type="ARBA" id="ARBA00004323"/>
    </source>
</evidence>
<evidence type="ECO:0000256" key="8">
    <source>
        <dbReference type="ARBA" id="ARBA00023034"/>
    </source>
</evidence>
<sequence>MIKVIGIKQKWRTVALAVMLLYIMMTLVRSSSVPKHTPQTELKSDKLALQRELEKHSNWRELGMDMHTSKSPQLPLLSTVRQQLSFQFPYEPKKGFQKNIWQTWKVGTESADFPQQYRQFTNSWTSQNPTYKHNVISDAQCDALVKDLYGSIPDVAEAWNSMPKSILKADFFRYLILFARGGVYSDIDTSGLKPVDDWISNESTIDDKTNQAGLVVGIEADPDRPDWAEWYARRIQFCQWTIQAKKGHPMLRELIAKITELTLDRKKKGQLKKVLGKDVGGDIMNWTGPGIWTDMVFEYMNNIMQPEQNFKTRQYDEIVTWKMFTGLEKPMVVDDVLILPITSFSPDVGQMGAQSSSHPLAYAKHMFLGSWKQGDRATE</sequence>
<keyword evidence="3" id="KW-0328">Glycosyltransferase</keyword>
<dbReference type="Gene3D" id="3.90.550.20">
    <property type="match status" value="1"/>
</dbReference>
<dbReference type="OrthoDB" id="409543at2759"/>
<dbReference type="GO" id="GO:0006487">
    <property type="term" value="P:protein N-linked glycosylation"/>
    <property type="evidence" value="ECO:0007669"/>
    <property type="project" value="TreeGrafter"/>
</dbReference>
<evidence type="ECO:0000313" key="10">
    <source>
        <dbReference type="EMBL" id="SGZ46866.1"/>
    </source>
</evidence>
<dbReference type="AlphaFoldDB" id="A0A1L0CUX3"/>
<comment type="subcellular location">
    <subcellularLocation>
        <location evidence="1">Golgi apparatus membrane</location>
        <topology evidence="1">Single-pass type II membrane protein</topology>
    </subcellularLocation>
</comment>
<keyword evidence="7" id="KW-1133">Transmembrane helix</keyword>
<keyword evidence="6" id="KW-0735">Signal-anchor</keyword>
<keyword evidence="9" id="KW-0472">Membrane</keyword>
<evidence type="ECO:0000256" key="7">
    <source>
        <dbReference type="ARBA" id="ARBA00022989"/>
    </source>
</evidence>
<dbReference type="Pfam" id="PF04488">
    <property type="entry name" value="Gly_transf_sug"/>
    <property type="match status" value="1"/>
</dbReference>
<dbReference type="EMBL" id="LT635756">
    <property type="protein sequence ID" value="SGZ46866.1"/>
    <property type="molecule type" value="Genomic_DNA"/>
</dbReference>
<evidence type="ECO:0000256" key="2">
    <source>
        <dbReference type="ARBA" id="ARBA00009003"/>
    </source>
</evidence>
<evidence type="ECO:0000256" key="4">
    <source>
        <dbReference type="ARBA" id="ARBA00022679"/>
    </source>
</evidence>
<accession>A0A1L0CUX3</accession>
<keyword evidence="4" id="KW-0808">Transferase</keyword>
<name>A0A1L0CUX3_9ASCO</name>
<dbReference type="STRING" id="45354.A0A1L0CUX3"/>
<dbReference type="Proteomes" id="UP000182334">
    <property type="component" value="Chromosome I"/>
</dbReference>
<evidence type="ECO:0000313" key="11">
    <source>
        <dbReference type="Proteomes" id="UP000182334"/>
    </source>
</evidence>
<evidence type="ECO:0000256" key="5">
    <source>
        <dbReference type="ARBA" id="ARBA00022692"/>
    </source>
</evidence>
<dbReference type="GO" id="GO:0000009">
    <property type="term" value="F:alpha-1,6-mannosyltransferase activity"/>
    <property type="evidence" value="ECO:0007669"/>
    <property type="project" value="InterPro"/>
</dbReference>
<dbReference type="PANTHER" id="PTHR31834">
    <property type="entry name" value="INITIATION-SPECIFIC ALPHA-1,6-MANNOSYLTRANSFERASE"/>
    <property type="match status" value="1"/>
</dbReference>
<dbReference type="PANTHER" id="PTHR31834:SF1">
    <property type="entry name" value="INITIATION-SPECIFIC ALPHA-1,6-MANNOSYLTRANSFERASE"/>
    <property type="match status" value="1"/>
</dbReference>
<evidence type="ECO:0000256" key="3">
    <source>
        <dbReference type="ARBA" id="ARBA00022676"/>
    </source>
</evidence>
<evidence type="ECO:0000256" key="6">
    <source>
        <dbReference type="ARBA" id="ARBA00022968"/>
    </source>
</evidence>
<organism evidence="10 11">
    <name type="scientific">Sungouiella intermedia</name>
    <dbReference type="NCBI Taxonomy" id="45354"/>
    <lineage>
        <taxon>Eukaryota</taxon>
        <taxon>Fungi</taxon>
        <taxon>Dikarya</taxon>
        <taxon>Ascomycota</taxon>
        <taxon>Saccharomycotina</taxon>
        <taxon>Pichiomycetes</taxon>
        <taxon>Metschnikowiaceae</taxon>
        <taxon>Sungouiella</taxon>
    </lineage>
</organism>
<keyword evidence="11" id="KW-1185">Reference proteome</keyword>
<evidence type="ECO:0000256" key="9">
    <source>
        <dbReference type="ARBA" id="ARBA00023136"/>
    </source>
</evidence>